<keyword evidence="3" id="KW-1185">Reference proteome</keyword>
<dbReference type="EMBL" id="NEDP02004714">
    <property type="protein sequence ID" value="OWF44626.1"/>
    <property type="molecule type" value="Genomic_DNA"/>
</dbReference>
<accession>A0A210Q7B2</accession>
<dbReference type="PANTHER" id="PTHR21010:SF3">
    <property type="entry name" value="DAXX"/>
    <property type="match status" value="1"/>
</dbReference>
<organism evidence="2 3">
    <name type="scientific">Mizuhopecten yessoensis</name>
    <name type="common">Japanese scallop</name>
    <name type="synonym">Patinopecten yessoensis</name>
    <dbReference type="NCBI Taxonomy" id="6573"/>
    <lineage>
        <taxon>Eukaryota</taxon>
        <taxon>Metazoa</taxon>
        <taxon>Spiralia</taxon>
        <taxon>Lophotrochozoa</taxon>
        <taxon>Mollusca</taxon>
        <taxon>Bivalvia</taxon>
        <taxon>Autobranchia</taxon>
        <taxon>Pteriomorphia</taxon>
        <taxon>Pectinida</taxon>
        <taxon>Pectinoidea</taxon>
        <taxon>Pectinidae</taxon>
        <taxon>Mizuhopecten</taxon>
    </lineage>
</organism>
<evidence type="ECO:0000313" key="3">
    <source>
        <dbReference type="Proteomes" id="UP000242188"/>
    </source>
</evidence>
<name>A0A210Q7B2_MIZYE</name>
<feature type="region of interest" description="Disordered" evidence="1">
    <location>
        <begin position="78"/>
        <end position="140"/>
    </location>
</feature>
<protein>
    <submittedName>
        <fullName evidence="2">Uncharacterized protein</fullName>
    </submittedName>
</protein>
<gene>
    <name evidence="2" type="ORF">KP79_PYT05477</name>
</gene>
<evidence type="ECO:0000256" key="1">
    <source>
        <dbReference type="SAM" id="MobiDB-lite"/>
    </source>
</evidence>
<feature type="compositionally biased region" description="Basic and acidic residues" evidence="1">
    <location>
        <begin position="1"/>
        <end position="11"/>
    </location>
</feature>
<comment type="caution">
    <text evidence="2">The sequence shown here is derived from an EMBL/GenBank/DDBJ whole genome shotgun (WGS) entry which is preliminary data.</text>
</comment>
<feature type="region of interest" description="Disordered" evidence="1">
    <location>
        <begin position="1"/>
        <end position="27"/>
    </location>
</feature>
<reference evidence="2 3" key="1">
    <citation type="journal article" date="2017" name="Nat. Ecol. Evol.">
        <title>Scallop genome provides insights into evolution of bilaterian karyotype and development.</title>
        <authorList>
            <person name="Wang S."/>
            <person name="Zhang J."/>
            <person name="Jiao W."/>
            <person name="Li J."/>
            <person name="Xun X."/>
            <person name="Sun Y."/>
            <person name="Guo X."/>
            <person name="Huan P."/>
            <person name="Dong B."/>
            <person name="Zhang L."/>
            <person name="Hu X."/>
            <person name="Sun X."/>
            <person name="Wang J."/>
            <person name="Zhao C."/>
            <person name="Wang Y."/>
            <person name="Wang D."/>
            <person name="Huang X."/>
            <person name="Wang R."/>
            <person name="Lv J."/>
            <person name="Li Y."/>
            <person name="Zhang Z."/>
            <person name="Liu B."/>
            <person name="Lu W."/>
            <person name="Hui Y."/>
            <person name="Liang J."/>
            <person name="Zhou Z."/>
            <person name="Hou R."/>
            <person name="Li X."/>
            <person name="Liu Y."/>
            <person name="Li H."/>
            <person name="Ning X."/>
            <person name="Lin Y."/>
            <person name="Zhao L."/>
            <person name="Xing Q."/>
            <person name="Dou J."/>
            <person name="Li Y."/>
            <person name="Mao J."/>
            <person name="Guo H."/>
            <person name="Dou H."/>
            <person name="Li T."/>
            <person name="Mu C."/>
            <person name="Jiang W."/>
            <person name="Fu Q."/>
            <person name="Fu X."/>
            <person name="Miao Y."/>
            <person name="Liu J."/>
            <person name="Yu Q."/>
            <person name="Li R."/>
            <person name="Liao H."/>
            <person name="Li X."/>
            <person name="Kong Y."/>
            <person name="Jiang Z."/>
            <person name="Chourrout D."/>
            <person name="Li R."/>
            <person name="Bao Z."/>
        </authorList>
    </citation>
    <scope>NUCLEOTIDE SEQUENCE [LARGE SCALE GENOMIC DNA]</scope>
    <source>
        <strain evidence="2 3">PY_sf001</strain>
    </source>
</reference>
<feature type="compositionally biased region" description="Basic and acidic residues" evidence="1">
    <location>
        <begin position="18"/>
        <end position="27"/>
    </location>
</feature>
<feature type="compositionally biased region" description="Basic and acidic residues" evidence="1">
    <location>
        <begin position="78"/>
        <end position="96"/>
    </location>
</feature>
<proteinExistence type="predicted"/>
<dbReference type="OrthoDB" id="6126810at2759"/>
<sequence>MGKDKRSDNISHHAIPFRTKESLKKDNNKLSRELRELQRRFQEVSNVVHHLELDYESSKDSPPPMRYNMLKEMIKRSTTDDILEKSRPPSPKDVKAAAKRAGAEDLAGTSRHFAGSIGSSNSHRSQDSLSHQKLTGRGALEGTTGGLLASCRGFAGMSDQSAGTSENKIASREMRLSKKEVATDNDQICKEIVGFESRFLRIHNRLTKLRQDYENSKAMVFLNRYAAMKSMIKVVIQDKKLTS</sequence>
<evidence type="ECO:0000313" key="2">
    <source>
        <dbReference type="EMBL" id="OWF44626.1"/>
    </source>
</evidence>
<dbReference type="Proteomes" id="UP000242188">
    <property type="component" value="Unassembled WGS sequence"/>
</dbReference>
<dbReference type="PANTHER" id="PTHR21010">
    <property type="entry name" value="AGAP001581-PA"/>
    <property type="match status" value="1"/>
</dbReference>
<dbReference type="AlphaFoldDB" id="A0A210Q7B2"/>
<feature type="compositionally biased region" description="Polar residues" evidence="1">
    <location>
        <begin position="117"/>
        <end position="133"/>
    </location>
</feature>